<accession>A0A6A4X3G5</accession>
<feature type="compositionally biased region" description="Pro residues" evidence="1">
    <location>
        <begin position="7"/>
        <end position="23"/>
    </location>
</feature>
<name>A0A6A4X3G5_AMPAM</name>
<sequence length="204" mass="22109">MMAGPARPDPPGGPRRIAPPPPGTGSARGTGRPAPPAPRAAPGIAPRPPTSDSSRSRLDMLSILRLPESRPHFTYTRPRRLNTVLAEPGAPPAPASVVPPDHAVTQDNLVKLLHMQQQHQQQHQLEQQQQQQQMAAAQNLEQLLTMRRPPSPAAAPIEQLMAIPEARSILIGLQTGRLSRHSLVQQLHSQTTSTISCQPNKPQK</sequence>
<gene>
    <name evidence="2" type="ORF">FJT64_019878</name>
</gene>
<feature type="compositionally biased region" description="Pro residues" evidence="1">
    <location>
        <begin position="33"/>
        <end position="49"/>
    </location>
</feature>
<dbReference type="AlphaFoldDB" id="A0A6A4X3G5"/>
<evidence type="ECO:0000313" key="2">
    <source>
        <dbReference type="EMBL" id="KAF0308951.1"/>
    </source>
</evidence>
<organism evidence="2 3">
    <name type="scientific">Amphibalanus amphitrite</name>
    <name type="common">Striped barnacle</name>
    <name type="synonym">Balanus amphitrite</name>
    <dbReference type="NCBI Taxonomy" id="1232801"/>
    <lineage>
        <taxon>Eukaryota</taxon>
        <taxon>Metazoa</taxon>
        <taxon>Ecdysozoa</taxon>
        <taxon>Arthropoda</taxon>
        <taxon>Crustacea</taxon>
        <taxon>Multicrustacea</taxon>
        <taxon>Cirripedia</taxon>
        <taxon>Thoracica</taxon>
        <taxon>Thoracicalcarea</taxon>
        <taxon>Balanomorpha</taxon>
        <taxon>Balanoidea</taxon>
        <taxon>Balanidae</taxon>
        <taxon>Amphibalaninae</taxon>
        <taxon>Amphibalanus</taxon>
    </lineage>
</organism>
<evidence type="ECO:0000313" key="3">
    <source>
        <dbReference type="Proteomes" id="UP000440578"/>
    </source>
</evidence>
<feature type="region of interest" description="Disordered" evidence="1">
    <location>
        <begin position="1"/>
        <end position="58"/>
    </location>
</feature>
<dbReference type="Proteomes" id="UP000440578">
    <property type="component" value="Unassembled WGS sequence"/>
</dbReference>
<dbReference type="EMBL" id="VIIS01000449">
    <property type="protein sequence ID" value="KAF0308951.1"/>
    <property type="molecule type" value="Genomic_DNA"/>
</dbReference>
<proteinExistence type="predicted"/>
<comment type="caution">
    <text evidence="2">The sequence shown here is derived from an EMBL/GenBank/DDBJ whole genome shotgun (WGS) entry which is preliminary data.</text>
</comment>
<protein>
    <submittedName>
        <fullName evidence="2">Uncharacterized protein</fullName>
    </submittedName>
</protein>
<keyword evidence="3" id="KW-1185">Reference proteome</keyword>
<reference evidence="2 3" key="1">
    <citation type="submission" date="2019-07" db="EMBL/GenBank/DDBJ databases">
        <title>Draft genome assembly of a fouling barnacle, Amphibalanus amphitrite (Darwin, 1854): The first reference genome for Thecostraca.</title>
        <authorList>
            <person name="Kim W."/>
        </authorList>
    </citation>
    <scope>NUCLEOTIDE SEQUENCE [LARGE SCALE GENOMIC DNA]</scope>
    <source>
        <strain evidence="2">SNU_AA5</strain>
        <tissue evidence="2">Soma without cirri and trophi</tissue>
    </source>
</reference>
<evidence type="ECO:0000256" key="1">
    <source>
        <dbReference type="SAM" id="MobiDB-lite"/>
    </source>
</evidence>